<dbReference type="Pfam" id="PF13949">
    <property type="entry name" value="ALIX_LYPXL_bnd"/>
    <property type="match status" value="1"/>
</dbReference>
<sequence>VLASLNLPAALEDLTGDAVPQSILEKSRAVVQQGGLQSIEQLIKDLPELLQRNREILDEVMRTFICFMVFYTDPNV</sequence>
<protein>
    <recommendedName>
        <fullName evidence="1">ALIX V-shaped domain-containing protein</fullName>
    </recommendedName>
</protein>
<comment type="caution">
    <text evidence="2">The sequence shown here is derived from an EMBL/GenBank/DDBJ whole genome shotgun (WGS) entry which is preliminary data.</text>
</comment>
<dbReference type="EMBL" id="JAMKFB020000019">
    <property type="protein sequence ID" value="KAL0166330.1"/>
    <property type="molecule type" value="Genomic_DNA"/>
</dbReference>
<evidence type="ECO:0000259" key="1">
    <source>
        <dbReference type="Pfam" id="PF13949"/>
    </source>
</evidence>
<proteinExistence type="predicted"/>
<evidence type="ECO:0000313" key="3">
    <source>
        <dbReference type="Proteomes" id="UP001529510"/>
    </source>
</evidence>
<organism evidence="2 3">
    <name type="scientific">Cirrhinus mrigala</name>
    <name type="common">Mrigala</name>
    <dbReference type="NCBI Taxonomy" id="683832"/>
    <lineage>
        <taxon>Eukaryota</taxon>
        <taxon>Metazoa</taxon>
        <taxon>Chordata</taxon>
        <taxon>Craniata</taxon>
        <taxon>Vertebrata</taxon>
        <taxon>Euteleostomi</taxon>
        <taxon>Actinopterygii</taxon>
        <taxon>Neopterygii</taxon>
        <taxon>Teleostei</taxon>
        <taxon>Ostariophysi</taxon>
        <taxon>Cypriniformes</taxon>
        <taxon>Cyprinidae</taxon>
        <taxon>Labeoninae</taxon>
        <taxon>Labeonini</taxon>
        <taxon>Cirrhinus</taxon>
    </lineage>
</organism>
<dbReference type="AlphaFoldDB" id="A0ABD0NYK3"/>
<dbReference type="InterPro" id="IPR025304">
    <property type="entry name" value="ALIX_V_dom"/>
</dbReference>
<feature type="domain" description="ALIX V-shaped" evidence="1">
    <location>
        <begin position="19"/>
        <end position="62"/>
    </location>
</feature>
<accession>A0ABD0NYK3</accession>
<name>A0ABD0NYK3_CIRMR</name>
<evidence type="ECO:0000313" key="2">
    <source>
        <dbReference type="EMBL" id="KAL0166330.1"/>
    </source>
</evidence>
<reference evidence="2 3" key="1">
    <citation type="submission" date="2024-05" db="EMBL/GenBank/DDBJ databases">
        <title>Genome sequencing and assembly of Indian major carp, Cirrhinus mrigala (Hamilton, 1822).</title>
        <authorList>
            <person name="Mohindra V."/>
            <person name="Chowdhury L.M."/>
            <person name="Lal K."/>
            <person name="Jena J.K."/>
        </authorList>
    </citation>
    <scope>NUCLEOTIDE SEQUENCE [LARGE SCALE GENOMIC DNA]</scope>
    <source>
        <strain evidence="2">CM1030</strain>
        <tissue evidence="2">Blood</tissue>
    </source>
</reference>
<dbReference type="Gene3D" id="1.20.140.50">
    <property type="entry name" value="alix/aip1 like domains"/>
    <property type="match status" value="1"/>
</dbReference>
<dbReference type="Proteomes" id="UP001529510">
    <property type="component" value="Unassembled WGS sequence"/>
</dbReference>
<keyword evidence="3" id="KW-1185">Reference proteome</keyword>
<gene>
    <name evidence="2" type="ORF">M9458_038174</name>
</gene>
<feature type="non-terminal residue" evidence="2">
    <location>
        <position position="1"/>
    </location>
</feature>